<dbReference type="InterPro" id="IPR043906">
    <property type="entry name" value="Gfo/Idh/MocA_OxRdtase_bact_C"/>
</dbReference>
<keyword evidence="3" id="KW-0560">Oxidoreductase</keyword>
<gene>
    <name evidence="3" type="primary">iolG_1</name>
    <name evidence="3" type="ORF">K239x_00400</name>
</gene>
<dbReference type="SUPFAM" id="SSF51735">
    <property type="entry name" value="NAD(P)-binding Rossmann-fold domains"/>
    <property type="match status" value="1"/>
</dbReference>
<evidence type="ECO:0000313" key="3">
    <source>
        <dbReference type="EMBL" id="QDT08110.1"/>
    </source>
</evidence>
<feature type="domain" description="Gfo/Idh/MocA-like oxidoreductase N-terminal" evidence="1">
    <location>
        <begin position="92"/>
        <end position="187"/>
    </location>
</feature>
<dbReference type="AlphaFoldDB" id="A0A517NLU3"/>
<dbReference type="PANTHER" id="PTHR43818">
    <property type="entry name" value="BCDNA.GH03377"/>
    <property type="match status" value="1"/>
</dbReference>
<evidence type="ECO:0000259" key="2">
    <source>
        <dbReference type="Pfam" id="PF19051"/>
    </source>
</evidence>
<proteinExistence type="predicted"/>
<dbReference type="EC" id="1.1.1.18" evidence="3"/>
<accession>A0A517NLU3</accession>
<evidence type="ECO:0000259" key="1">
    <source>
        <dbReference type="Pfam" id="PF01408"/>
    </source>
</evidence>
<dbReference type="InterPro" id="IPR000683">
    <property type="entry name" value="Gfo/Idh/MocA-like_OxRdtase_N"/>
</dbReference>
<dbReference type="SUPFAM" id="SSF55347">
    <property type="entry name" value="Glyceraldehyde-3-phosphate dehydrogenase-like, C-terminal domain"/>
    <property type="match status" value="1"/>
</dbReference>
<dbReference type="PANTHER" id="PTHR43818:SF5">
    <property type="entry name" value="OXIDOREDUCTASE FAMILY PROTEIN"/>
    <property type="match status" value="1"/>
</dbReference>
<name>A0A517NLU3_9BACT</name>
<feature type="domain" description="Gfo/Idh/MocA-like oxidoreductase bacterial type C-terminal" evidence="2">
    <location>
        <begin position="227"/>
        <end position="471"/>
    </location>
</feature>
<dbReference type="GO" id="GO:0000166">
    <property type="term" value="F:nucleotide binding"/>
    <property type="evidence" value="ECO:0007669"/>
    <property type="project" value="InterPro"/>
</dbReference>
<dbReference type="Gene3D" id="3.40.50.720">
    <property type="entry name" value="NAD(P)-binding Rossmann-like Domain"/>
    <property type="match status" value="1"/>
</dbReference>
<evidence type="ECO:0000313" key="4">
    <source>
        <dbReference type="Proteomes" id="UP000319817"/>
    </source>
</evidence>
<dbReference type="Pfam" id="PF01408">
    <property type="entry name" value="GFO_IDH_MocA"/>
    <property type="match status" value="1"/>
</dbReference>
<dbReference type="Gene3D" id="3.30.360.10">
    <property type="entry name" value="Dihydrodipicolinate Reductase, domain 2"/>
    <property type="match status" value="1"/>
</dbReference>
<protein>
    <submittedName>
        <fullName evidence="3">Inositol 2-dehydrogenase</fullName>
        <ecNumber evidence="3">1.1.1.18</ecNumber>
    </submittedName>
</protein>
<reference evidence="3 4" key="1">
    <citation type="submission" date="2019-02" db="EMBL/GenBank/DDBJ databases">
        <title>Deep-cultivation of Planctomycetes and their phenomic and genomic characterization uncovers novel biology.</title>
        <authorList>
            <person name="Wiegand S."/>
            <person name="Jogler M."/>
            <person name="Boedeker C."/>
            <person name="Pinto D."/>
            <person name="Vollmers J."/>
            <person name="Rivas-Marin E."/>
            <person name="Kohn T."/>
            <person name="Peeters S.H."/>
            <person name="Heuer A."/>
            <person name="Rast P."/>
            <person name="Oberbeckmann S."/>
            <person name="Bunk B."/>
            <person name="Jeske O."/>
            <person name="Meyerdierks A."/>
            <person name="Storesund J.E."/>
            <person name="Kallscheuer N."/>
            <person name="Luecker S."/>
            <person name="Lage O.M."/>
            <person name="Pohl T."/>
            <person name="Merkel B.J."/>
            <person name="Hornburger P."/>
            <person name="Mueller R.-W."/>
            <person name="Bruemmer F."/>
            <person name="Labrenz M."/>
            <person name="Spormann A.M."/>
            <person name="Op den Camp H."/>
            <person name="Overmann J."/>
            <person name="Amann R."/>
            <person name="Jetten M.S.M."/>
            <person name="Mascher T."/>
            <person name="Medema M.H."/>
            <person name="Devos D.P."/>
            <person name="Kaster A.-K."/>
            <person name="Ovreas L."/>
            <person name="Rohde M."/>
            <person name="Galperin M.Y."/>
            <person name="Jogler C."/>
        </authorList>
    </citation>
    <scope>NUCLEOTIDE SEQUENCE [LARGE SCALE GENOMIC DNA]</scope>
    <source>
        <strain evidence="3 4">K23_9</strain>
    </source>
</reference>
<dbReference type="Proteomes" id="UP000319817">
    <property type="component" value="Chromosome"/>
</dbReference>
<organism evidence="3 4">
    <name type="scientific">Stieleria marina</name>
    <dbReference type="NCBI Taxonomy" id="1930275"/>
    <lineage>
        <taxon>Bacteria</taxon>
        <taxon>Pseudomonadati</taxon>
        <taxon>Planctomycetota</taxon>
        <taxon>Planctomycetia</taxon>
        <taxon>Pirellulales</taxon>
        <taxon>Pirellulaceae</taxon>
        <taxon>Stieleria</taxon>
    </lineage>
</organism>
<dbReference type="Pfam" id="PF19051">
    <property type="entry name" value="GFO_IDH_MocA_C2"/>
    <property type="match status" value="1"/>
</dbReference>
<dbReference type="InterPro" id="IPR050463">
    <property type="entry name" value="Gfo/Idh/MocA_oxidrdct_glycsds"/>
</dbReference>
<dbReference type="EMBL" id="CP036526">
    <property type="protein sequence ID" value="QDT08110.1"/>
    <property type="molecule type" value="Genomic_DNA"/>
</dbReference>
<dbReference type="GO" id="GO:0050112">
    <property type="term" value="F:inositol 2-dehydrogenase (NAD+) activity"/>
    <property type="evidence" value="ECO:0007669"/>
    <property type="project" value="UniProtKB-EC"/>
</dbReference>
<dbReference type="RefSeq" id="WP_419189488.1">
    <property type="nucleotide sequence ID" value="NZ_CP036526.1"/>
</dbReference>
<sequence length="474" mass="52956">MSQILVVIVTWKENMTDLKSMNRRRMLRTTLAWGGAAVFASRTDRAQGFMAANDRPQVAAVGTGSRWCQKATGIDRPYGSAPDMRKYGDYVVVCDADENRRSLASMLTKGWTGTAADSVADYRAILDRDDIDIVHISTPDHWHAKIAIEAMLAGKDVYCEKPMTLTIDEGKKMVDVCRQTERIVQIGTQQRSNPKFIQALALIPDGRIGTLQKATCSVGGAPTSPMLPKADVPQGLDWDKWQGPVPGSDFRSLAGNKNETSSWSRGHYEFRWWYEYSGGKLTDWGAHHVDIATWGLGNTKMGPISVNPISVKHPVSFKDGYPTDNTQYNTATEFQIQATFDDGIELEIRHDGDNGILFEGSDGRIFVNRGRLTGKAVEDLKSNPLPDRALEKVYKNRPLVDHFRNFFEAATDRKEPISDVFSHHRALSTCHLAGIAARLGREIKWDPKKEQVVGDDQAQSFIARDYRDGFEIET</sequence>
<keyword evidence="4" id="KW-1185">Reference proteome</keyword>
<dbReference type="InterPro" id="IPR036291">
    <property type="entry name" value="NAD(P)-bd_dom_sf"/>
</dbReference>